<dbReference type="GO" id="GO:0005634">
    <property type="term" value="C:nucleus"/>
    <property type="evidence" value="ECO:0007669"/>
    <property type="project" value="TreeGrafter"/>
</dbReference>
<feature type="domain" description="PIN" evidence="1">
    <location>
        <begin position="155"/>
        <end position="351"/>
    </location>
</feature>
<dbReference type="InterPro" id="IPR052626">
    <property type="entry name" value="SWT1_Regulator"/>
</dbReference>
<dbReference type="PANTHER" id="PTHR16161">
    <property type="entry name" value="TRANSCRIPTIONAL PROTEIN SWT1"/>
    <property type="match status" value="1"/>
</dbReference>
<dbReference type="GO" id="GO:0004540">
    <property type="term" value="F:RNA nuclease activity"/>
    <property type="evidence" value="ECO:0007669"/>
    <property type="project" value="UniProtKB-ARBA"/>
</dbReference>
<dbReference type="EMBL" id="FQNF01000008">
    <property type="protein sequence ID" value="SGZ38530.1"/>
    <property type="molecule type" value="Genomic_DNA"/>
</dbReference>
<dbReference type="OrthoDB" id="2017974at2759"/>
<proteinExistence type="predicted"/>
<name>A0A1L0AVW5_9ASCO</name>
<dbReference type="PANTHER" id="PTHR16161:SF0">
    <property type="entry name" value="TRANSCRIPTIONAL PROTEIN SWT1"/>
    <property type="match status" value="1"/>
</dbReference>
<dbReference type="VEuPathDB" id="FungiDB:HGUI_00730"/>
<evidence type="ECO:0000313" key="2">
    <source>
        <dbReference type="EMBL" id="SGZ38530.1"/>
    </source>
</evidence>
<protein>
    <recommendedName>
        <fullName evidence="1">PIN domain-containing protein</fullName>
    </recommendedName>
</protein>
<keyword evidence="3" id="KW-1185">Reference proteome</keyword>
<dbReference type="SUPFAM" id="SSF88723">
    <property type="entry name" value="PIN domain-like"/>
    <property type="match status" value="1"/>
</dbReference>
<dbReference type="Gene3D" id="3.40.50.1010">
    <property type="entry name" value="5'-nuclease"/>
    <property type="match status" value="1"/>
</dbReference>
<gene>
    <name evidence="2" type="ORF">HGUI_00730</name>
</gene>
<organism evidence="2 3">
    <name type="scientific">Hanseniaspora guilliermondii</name>
    <dbReference type="NCBI Taxonomy" id="56406"/>
    <lineage>
        <taxon>Eukaryota</taxon>
        <taxon>Fungi</taxon>
        <taxon>Dikarya</taxon>
        <taxon>Ascomycota</taxon>
        <taxon>Saccharomycotina</taxon>
        <taxon>Saccharomycetes</taxon>
        <taxon>Saccharomycodales</taxon>
        <taxon>Saccharomycodaceae</taxon>
        <taxon>Hanseniaspora</taxon>
    </lineage>
</organism>
<dbReference type="InterPro" id="IPR029060">
    <property type="entry name" value="PIN-like_dom_sf"/>
</dbReference>
<evidence type="ECO:0000259" key="1">
    <source>
        <dbReference type="Pfam" id="PF13638"/>
    </source>
</evidence>
<dbReference type="Proteomes" id="UP000183365">
    <property type="component" value="Unassembled WGS sequence"/>
</dbReference>
<evidence type="ECO:0000313" key="3">
    <source>
        <dbReference type="Proteomes" id="UP000183365"/>
    </source>
</evidence>
<accession>A0A1L0AVW5</accession>
<dbReference type="InterPro" id="IPR002716">
    <property type="entry name" value="PIN_dom"/>
</dbReference>
<sequence length="602" mass="69846">MNDLDLEDILYQKLKTGQRNEKSKKQKNEEVYNVNVNENNYVKPKEKNKKVSKISLSDILGPIESQNSINHYDQINKNNLSNNKSITFSEIDSHISRIDEDIEDNVTQYTNLEKNNASERLPSTVILSENHMLNGNEEIITNFKSNFRSYDMIYFVIDTNFFIDNLDVIDFLNKIEIYFLNRNRTILKICIVDTVLSELDHLKQHRNRSFGTTMDDDTSTNDLKMKAVKANRYIYDKITTTSTSSITENQTFKIVSRANLKKELIKHCKQFKIKYEFQEDHTDNNDDRILDSSLKLQELLTCQHDLSFDFEFHKGNDTIKYSLMPPTSLVVLTNDKNFCIKLISSNLKTVSLPHEIEHFTKRLLIDAKILILKCIQQQFKILVVNWQNMIIVNLFEAFLLDTNLNEKMVQSYDYLMNQSSDISADDLNYLKKTCHLFSINNITSSGIDDLLDEAPDMELIFRTLNRSVISFQNASCQTINSLGIYDINYDNVLELINLLFFNGADTLLNGFIENLINLIKNGHEKEQLSSEINQLLNFDGFITNMNKVSVCWKVYLSYLINGNESITIYNFKLKLDVMWGEMVNLLKDLSTLSELSLKDLAL</sequence>
<reference evidence="3" key="1">
    <citation type="submission" date="2016-11" db="EMBL/GenBank/DDBJ databases">
        <authorList>
            <person name="Guldener U."/>
        </authorList>
    </citation>
    <scope>NUCLEOTIDE SEQUENCE [LARGE SCALE GENOMIC DNA]</scope>
</reference>
<dbReference type="AlphaFoldDB" id="A0A1L0AVW5"/>
<dbReference type="Pfam" id="PF13638">
    <property type="entry name" value="PIN_4"/>
    <property type="match status" value="1"/>
</dbReference>